<dbReference type="AlphaFoldDB" id="A0A5B6VF23"/>
<dbReference type="PANTHER" id="PTHR46890">
    <property type="entry name" value="NON-LTR RETROLELEMENT REVERSE TRANSCRIPTASE-LIKE PROTEIN-RELATED"/>
    <property type="match status" value="1"/>
</dbReference>
<organism evidence="1 2">
    <name type="scientific">Gossypium australe</name>
    <dbReference type="NCBI Taxonomy" id="47621"/>
    <lineage>
        <taxon>Eukaryota</taxon>
        <taxon>Viridiplantae</taxon>
        <taxon>Streptophyta</taxon>
        <taxon>Embryophyta</taxon>
        <taxon>Tracheophyta</taxon>
        <taxon>Spermatophyta</taxon>
        <taxon>Magnoliopsida</taxon>
        <taxon>eudicotyledons</taxon>
        <taxon>Gunneridae</taxon>
        <taxon>Pentapetalae</taxon>
        <taxon>rosids</taxon>
        <taxon>malvids</taxon>
        <taxon>Malvales</taxon>
        <taxon>Malvaceae</taxon>
        <taxon>Malvoideae</taxon>
        <taxon>Gossypium</taxon>
    </lineage>
</organism>
<proteinExistence type="predicted"/>
<keyword evidence="2" id="KW-1185">Reference proteome</keyword>
<keyword evidence="1" id="KW-0695">RNA-directed DNA polymerase</keyword>
<dbReference type="Proteomes" id="UP000325315">
    <property type="component" value="Unassembled WGS sequence"/>
</dbReference>
<accession>A0A5B6VF23</accession>
<evidence type="ECO:0000313" key="1">
    <source>
        <dbReference type="EMBL" id="KAA3467661.1"/>
    </source>
</evidence>
<dbReference type="OrthoDB" id="998851at2759"/>
<keyword evidence="1" id="KW-0548">Nucleotidyltransferase</keyword>
<name>A0A5B6VF23_9ROSI</name>
<dbReference type="PANTHER" id="PTHR46890:SF48">
    <property type="entry name" value="RNA-DIRECTED DNA POLYMERASE"/>
    <property type="match status" value="1"/>
</dbReference>
<sequence>MKKSKASEGHHQKLDKLKHGLRSWVARTQADRKKDDPNLAELIDTKIQLNLEIDKDECYWEQRACINWLKYGDRNTAFFHSQATHRRRRNLFHKLQDEEGRETEIIQDMEGTARSYFQNLFMLEERGSCDHLLSRIDRCISEKDNQFLTALYTKEEIKEAVFEMGPTKALGKDGLPALFYQKCWHIIGNDVIKFCLQILNEDKGFKQVNSTHIILIPTVANLVNMKRFKPISLFNVIFKIMAKAIANRLRRVIEKCIDVAQSAFVLGRLILNNVLLAYEILHTLKQKRVGQIFLWQ</sequence>
<gene>
    <name evidence="1" type="ORF">EPI10_002652</name>
</gene>
<keyword evidence="1" id="KW-0808">Transferase</keyword>
<reference evidence="2" key="1">
    <citation type="journal article" date="2019" name="Plant Biotechnol. J.">
        <title>Genome sequencing of the Australian wild diploid species Gossypium australe highlights disease resistance and delayed gland morphogenesis.</title>
        <authorList>
            <person name="Cai Y."/>
            <person name="Cai X."/>
            <person name="Wang Q."/>
            <person name="Wang P."/>
            <person name="Zhang Y."/>
            <person name="Cai C."/>
            <person name="Xu Y."/>
            <person name="Wang K."/>
            <person name="Zhou Z."/>
            <person name="Wang C."/>
            <person name="Geng S."/>
            <person name="Li B."/>
            <person name="Dong Q."/>
            <person name="Hou Y."/>
            <person name="Wang H."/>
            <person name="Ai P."/>
            <person name="Liu Z."/>
            <person name="Yi F."/>
            <person name="Sun M."/>
            <person name="An G."/>
            <person name="Cheng J."/>
            <person name="Zhang Y."/>
            <person name="Shi Q."/>
            <person name="Xie Y."/>
            <person name="Shi X."/>
            <person name="Chang Y."/>
            <person name="Huang F."/>
            <person name="Chen Y."/>
            <person name="Hong S."/>
            <person name="Mi L."/>
            <person name="Sun Q."/>
            <person name="Zhang L."/>
            <person name="Zhou B."/>
            <person name="Peng R."/>
            <person name="Zhang X."/>
            <person name="Liu F."/>
        </authorList>
    </citation>
    <scope>NUCLEOTIDE SEQUENCE [LARGE SCALE GENOMIC DNA]</scope>
    <source>
        <strain evidence="2">cv. PA1801</strain>
    </source>
</reference>
<dbReference type="InterPro" id="IPR052343">
    <property type="entry name" value="Retrotransposon-Effector_Assoc"/>
</dbReference>
<comment type="caution">
    <text evidence="1">The sequence shown here is derived from an EMBL/GenBank/DDBJ whole genome shotgun (WGS) entry which is preliminary data.</text>
</comment>
<dbReference type="EMBL" id="SMMG02000007">
    <property type="protein sequence ID" value="KAA3467661.1"/>
    <property type="molecule type" value="Genomic_DNA"/>
</dbReference>
<dbReference type="GO" id="GO:0003964">
    <property type="term" value="F:RNA-directed DNA polymerase activity"/>
    <property type="evidence" value="ECO:0007669"/>
    <property type="project" value="UniProtKB-KW"/>
</dbReference>
<evidence type="ECO:0000313" key="2">
    <source>
        <dbReference type="Proteomes" id="UP000325315"/>
    </source>
</evidence>
<protein>
    <submittedName>
        <fullName evidence="1">Reverse transcriptase</fullName>
    </submittedName>
</protein>